<feature type="region of interest" description="Disordered" evidence="1">
    <location>
        <begin position="1"/>
        <end position="27"/>
    </location>
</feature>
<evidence type="ECO:0000313" key="2">
    <source>
        <dbReference type="EMBL" id="KAF4310271.1"/>
    </source>
</evidence>
<dbReference type="SUPFAM" id="SSF52047">
    <property type="entry name" value="RNI-like"/>
    <property type="match status" value="1"/>
</dbReference>
<dbReference type="EMBL" id="WWBZ02000016">
    <property type="protein sequence ID" value="KAF4310271.1"/>
    <property type="molecule type" value="Genomic_DNA"/>
</dbReference>
<gene>
    <name evidence="2" type="ORF">GTA08_BOTSDO02506</name>
</gene>
<accession>A0A8H4N902</accession>
<evidence type="ECO:0000313" key="3">
    <source>
        <dbReference type="Proteomes" id="UP000572817"/>
    </source>
</evidence>
<organism evidence="2 3">
    <name type="scientific">Botryosphaeria dothidea</name>
    <dbReference type="NCBI Taxonomy" id="55169"/>
    <lineage>
        <taxon>Eukaryota</taxon>
        <taxon>Fungi</taxon>
        <taxon>Dikarya</taxon>
        <taxon>Ascomycota</taxon>
        <taxon>Pezizomycotina</taxon>
        <taxon>Dothideomycetes</taxon>
        <taxon>Dothideomycetes incertae sedis</taxon>
        <taxon>Botryosphaeriales</taxon>
        <taxon>Botryosphaeriaceae</taxon>
        <taxon>Botryosphaeria</taxon>
    </lineage>
</organism>
<keyword evidence="3" id="KW-1185">Reference proteome</keyword>
<evidence type="ECO:0000256" key="1">
    <source>
        <dbReference type="SAM" id="MobiDB-lite"/>
    </source>
</evidence>
<reference evidence="2" key="1">
    <citation type="submission" date="2020-04" db="EMBL/GenBank/DDBJ databases">
        <title>Genome Assembly and Annotation of Botryosphaeria dothidea sdau 11-99, a Latent Pathogen of Apple Fruit Ring Rot in China.</title>
        <authorList>
            <person name="Yu C."/>
            <person name="Diao Y."/>
            <person name="Lu Q."/>
            <person name="Zhao J."/>
            <person name="Cui S."/>
            <person name="Peng C."/>
            <person name="He B."/>
            <person name="Liu H."/>
        </authorList>
    </citation>
    <scope>NUCLEOTIDE SEQUENCE [LARGE SCALE GENOMIC DNA]</scope>
    <source>
        <strain evidence="2">Sdau11-99</strain>
    </source>
</reference>
<feature type="compositionally biased region" description="Polar residues" evidence="1">
    <location>
        <begin position="1"/>
        <end position="12"/>
    </location>
</feature>
<sequence length="625" mass="70986">MVTVIESKSTGHAATVDDQPDPPDRSDPIELIRTGPSLELLPTDVLNVILSTLKNMDPKSEYSTYPACDGRWSNRNKRHECRGHDSPACFKTCVLNLRLVCKILCRDLDPWLCQLFLRQCEVPSNEGSWKICCTRDGGIAVNLTHDGLQKLAIFAKFPAIADEIEVLHSSVERYLQCCLEALVDQCSKCEEMYLDDEGERSMEHTNPRCIDHGSEYLRHLQYQQLLQEQEWMLATGTDRSMLQSILSRFKNLKEVYIGTWCGAYSHWRKHFCGHNRWLHAPEELPDMDWVCLAYNTKLEHPPEQVQTESMCHAVSIVLEALKVNIIELELLLIDQIDGMKASLGTAGMWAFKNITGSANLRLVVNYGENGGAPADWIDASEGEDAIVQFISHARHLEVISLMAATYSHFGPNFIARVLRGYNSFVKSLCLHNFTTTVQDLREFFSRCRHTLREIKLARGHLLEESWKFVIRDIQETLRLDNICLGPLFELSSLEHRQLRFPSFADERTHPVHVVVNGETREGDDRHVCQIEQGGFSWHTDAYSHDQRVFTAPGVSKSLAQDLERAKNESYTDSLPYTLEELDGLCCPLITPAVAKFAAQRFFGPDADGRHWGSSVFSIDIVELFA</sequence>
<dbReference type="Proteomes" id="UP000572817">
    <property type="component" value="Unassembled WGS sequence"/>
</dbReference>
<dbReference type="OrthoDB" id="5422579at2759"/>
<name>A0A8H4N902_9PEZI</name>
<proteinExistence type="predicted"/>
<protein>
    <submittedName>
        <fullName evidence="2">Uncharacterized protein</fullName>
    </submittedName>
</protein>
<comment type="caution">
    <text evidence="2">The sequence shown here is derived from an EMBL/GenBank/DDBJ whole genome shotgun (WGS) entry which is preliminary data.</text>
</comment>
<dbReference type="AlphaFoldDB" id="A0A8H4N902"/>